<gene>
    <name evidence="1" type="ORF">MRB53_027336</name>
</gene>
<comment type="caution">
    <text evidence="1">The sequence shown here is derived from an EMBL/GenBank/DDBJ whole genome shotgun (WGS) entry which is preliminary data.</text>
</comment>
<organism evidence="1 2">
    <name type="scientific">Persea americana</name>
    <name type="common">Avocado</name>
    <dbReference type="NCBI Taxonomy" id="3435"/>
    <lineage>
        <taxon>Eukaryota</taxon>
        <taxon>Viridiplantae</taxon>
        <taxon>Streptophyta</taxon>
        <taxon>Embryophyta</taxon>
        <taxon>Tracheophyta</taxon>
        <taxon>Spermatophyta</taxon>
        <taxon>Magnoliopsida</taxon>
        <taxon>Magnoliidae</taxon>
        <taxon>Laurales</taxon>
        <taxon>Lauraceae</taxon>
        <taxon>Persea</taxon>
    </lineage>
</organism>
<name>A0ACC2LKU6_PERAE</name>
<reference evidence="1 2" key="1">
    <citation type="journal article" date="2022" name="Hortic Res">
        <title>A haplotype resolved chromosomal level avocado genome allows analysis of novel avocado genes.</title>
        <authorList>
            <person name="Nath O."/>
            <person name="Fletcher S.J."/>
            <person name="Hayward A."/>
            <person name="Shaw L.M."/>
            <person name="Masouleh A.K."/>
            <person name="Furtado A."/>
            <person name="Henry R.J."/>
            <person name="Mitter N."/>
        </authorList>
    </citation>
    <scope>NUCLEOTIDE SEQUENCE [LARGE SCALE GENOMIC DNA]</scope>
    <source>
        <strain evidence="2">cv. Hass</strain>
    </source>
</reference>
<dbReference type="EMBL" id="CM056816">
    <property type="protein sequence ID" value="KAJ8634000.1"/>
    <property type="molecule type" value="Genomic_DNA"/>
</dbReference>
<sequence>MELGFGMSVDPINILITALQELCKRIGHVVIELEDQRKVIMIEKESLCQFSGYVSEINMILQVLKAKRVENSTESMATRSALRNLNSQLKQACEVIEKYKSGSRLWVLFNYRSMLQQMEQSAVGISETVSMLGMGNHDPTWSLKSKIEKLASNLRLLEFQSTPAMEATASKIEKLMAQNGRDMEFRNKLLERIMEAVGATTNTLFVREELVLLRREKEAMEAQKKQAEALQLSQLIGFLSSLEVVSNTAEGSTRYSSMAITENANRQAIIVNSSRQHDLISSFKCPLSGKVMEDPVAILCGHSFERNAIREHFDSGEKTCPVCEEEIMSLELTPNISLRSTIHEWKQRELDEKLQRAVPDINSDDPNRVSQALEDLKVLMEMPRYRAAVTEQGLVPKIVLSLKAGSRINTKAALKCLCYLVNHSEENKRAIVEAGAIHYIQKLFRKGEAQPDAVAILVELAEKEEFAEEIGNTNCIPFLVSLLENHNPDISQKAEKVVENLSSHTHFVTKMAEAGYFQPFLVRFNQGPLETQAGMATALVQMQLNEVKVKVFEHKQFVGALVRVLSSGSPAYRSACLQCIKKLSAYPTMAKWFLAEAATIPALLGLISFFSSDPQWRQVATEILTSLIEPSQLSEFEANPNLQELQSHYNIGVFLHFVTIEASTPETKTQFLRLLRAIGNKSVVARGVIRTDKAAITHLFSSLNSSHPDVIRQTLKLIYCIAEEHPDGIPLPPLPAKEMAINALVRIFTHSPEVEDRSIAAGIMSRLPLEDTTVDDILYQSEALKAIREVICTEDGMHFAPTPIELLQENALAALLRFAEPNKPKLRKQLSDLELYPSLVQVLTNGSSCAKQRSATVLARLSQPTVESATDSDVVRGAADKKSLTPLMFLARLLPMSAGCCNSASLSSWSSPCSVHGSACSSRQTFCLVKSDAVRPLVQTLSEKDAAEAALLALETLLKDQTTLSSAASTIAESQGVAAILEVLEKGALPAKEKALDLFQILYQHTNLSQQQFRRSERILIQLLDDEALKKKAALVLSDMDIISKQSSFF</sequence>
<proteinExistence type="predicted"/>
<protein>
    <submittedName>
        <fullName evidence="1">Uncharacterized protein</fullName>
    </submittedName>
</protein>
<keyword evidence="2" id="KW-1185">Reference proteome</keyword>
<dbReference type="Proteomes" id="UP001234297">
    <property type="component" value="Chromosome 8"/>
</dbReference>
<accession>A0ACC2LKU6</accession>
<evidence type="ECO:0000313" key="2">
    <source>
        <dbReference type="Proteomes" id="UP001234297"/>
    </source>
</evidence>
<evidence type="ECO:0000313" key="1">
    <source>
        <dbReference type="EMBL" id="KAJ8634000.1"/>
    </source>
</evidence>